<feature type="transmembrane region" description="Helical" evidence="1">
    <location>
        <begin position="33"/>
        <end position="56"/>
    </location>
</feature>
<feature type="transmembrane region" description="Helical" evidence="1">
    <location>
        <begin position="144"/>
        <end position="163"/>
    </location>
</feature>
<keyword evidence="1" id="KW-1133">Transmembrane helix</keyword>
<feature type="transmembrane region" description="Helical" evidence="1">
    <location>
        <begin position="6"/>
        <end position="21"/>
    </location>
</feature>
<feature type="transmembrane region" description="Helical" evidence="1">
    <location>
        <begin position="170"/>
        <end position="188"/>
    </location>
</feature>
<keyword evidence="1" id="KW-0472">Membrane</keyword>
<comment type="caution">
    <text evidence="2">The sequence shown here is derived from an EMBL/GenBank/DDBJ whole genome shotgun (WGS) entry which is preliminary data.</text>
</comment>
<dbReference type="Proteomes" id="UP001595882">
    <property type="component" value="Unassembled WGS sequence"/>
</dbReference>
<organism evidence="2 3">
    <name type="scientific">Gracilibacillus xinjiangensis</name>
    <dbReference type="NCBI Taxonomy" id="1193282"/>
    <lineage>
        <taxon>Bacteria</taxon>
        <taxon>Bacillati</taxon>
        <taxon>Bacillota</taxon>
        <taxon>Bacilli</taxon>
        <taxon>Bacillales</taxon>
        <taxon>Bacillaceae</taxon>
        <taxon>Gracilibacillus</taxon>
    </lineage>
</organism>
<feature type="transmembrane region" description="Helical" evidence="1">
    <location>
        <begin position="101"/>
        <end position="124"/>
    </location>
</feature>
<dbReference type="EMBL" id="JBHSDT010000001">
    <property type="protein sequence ID" value="MFC4401607.1"/>
    <property type="molecule type" value="Genomic_DNA"/>
</dbReference>
<reference evidence="3" key="1">
    <citation type="journal article" date="2019" name="Int. J. Syst. Evol. Microbiol.">
        <title>The Global Catalogue of Microorganisms (GCM) 10K type strain sequencing project: providing services to taxonomists for standard genome sequencing and annotation.</title>
        <authorList>
            <consortium name="The Broad Institute Genomics Platform"/>
            <consortium name="The Broad Institute Genome Sequencing Center for Infectious Disease"/>
            <person name="Wu L."/>
            <person name="Ma J."/>
        </authorList>
    </citation>
    <scope>NUCLEOTIDE SEQUENCE [LARGE SCALE GENOMIC DNA]</scope>
    <source>
        <strain evidence="3">CCUG 37865</strain>
    </source>
</reference>
<evidence type="ECO:0000313" key="3">
    <source>
        <dbReference type="Proteomes" id="UP001595882"/>
    </source>
</evidence>
<proteinExistence type="predicted"/>
<evidence type="ECO:0000256" key="1">
    <source>
        <dbReference type="SAM" id="Phobius"/>
    </source>
</evidence>
<evidence type="ECO:0000313" key="2">
    <source>
        <dbReference type="EMBL" id="MFC4401607.1"/>
    </source>
</evidence>
<name>A0ABV8WP15_9BACI</name>
<keyword evidence="3" id="KW-1185">Reference proteome</keyword>
<sequence>MDTFFYFLFVSAYVILLIWAIQSSSKSLSYKSFLYLVIAGLIYDNAVLVSGRFIGVGDLLEILNVARYWVHAIVTPTLVLFCYGVLTSARIKWLEDNKVKWGFFFITLLLIGTELVMEAIPLKLKPEWENDVLQYVSAASNNHPPYMIIAVTLILLVAGIIVYKKTKWKWMLLGTVLMGLGSTLSPFFKSGALTNGFELILIFSLVLTKKHVEQK</sequence>
<accession>A0ABV8WP15</accession>
<protein>
    <recommendedName>
        <fullName evidence="4">Phospholipid phosphatase</fullName>
    </recommendedName>
</protein>
<dbReference type="RefSeq" id="WP_390248353.1">
    <property type="nucleotide sequence ID" value="NZ_JBHSDT010000001.1"/>
</dbReference>
<keyword evidence="1" id="KW-0812">Transmembrane</keyword>
<gene>
    <name evidence="2" type="ORF">ACFOY7_00650</name>
</gene>
<feature type="transmembrane region" description="Helical" evidence="1">
    <location>
        <begin position="68"/>
        <end position="89"/>
    </location>
</feature>
<evidence type="ECO:0008006" key="4">
    <source>
        <dbReference type="Google" id="ProtNLM"/>
    </source>
</evidence>
<feature type="transmembrane region" description="Helical" evidence="1">
    <location>
        <begin position="194"/>
        <end position="212"/>
    </location>
</feature>